<dbReference type="GO" id="GO:0000978">
    <property type="term" value="F:RNA polymerase II cis-regulatory region sequence-specific DNA binding"/>
    <property type="evidence" value="ECO:0007669"/>
    <property type="project" value="TreeGrafter"/>
</dbReference>
<dbReference type="InterPro" id="IPR050140">
    <property type="entry name" value="SRY-related_HMG-box_TF-like"/>
</dbReference>
<evidence type="ECO:0000256" key="1">
    <source>
        <dbReference type="ARBA" id="ARBA00023125"/>
    </source>
</evidence>
<keyword evidence="1 3" id="KW-0238">DNA-binding</keyword>
<sequence>MPVRRTGRAARRAATGAGFQLTWLDASTPPTINFAPNVTPGTFNDPPAPVEFVPESTLFPSSSPATPSSKKSGHSKKKAGDYIPRPANAFILFRSAFIKNQHVSSEVETNHSTLSKIAGITWAILPPHERDIWYAKAKVLADEHKKQWPGYTFKPIYPKEKPEKRKVKEVGQRDQKRCEKIAALLVEGKKGAELDAVIKEFDRHHVPEVVTRFEEPITARAFRRSSSEPAPGTEHTNPPFLVSTPKASKRKSKKVRSSSSQPEPASSSPSSSAPTSPEYSPLTQFEGSSESPSEYSPMMMPHRFPSADPAEIESAFDFSTFTFNACAAPPVQFCDPLTPTCEQTPHVFAPVPTGPYVPQAGAYQPPGLTINTNFLQFEPWAGTAMSSPSPLSSSPSTPLLGYEDLPSRSTAYTEQPRFVPQHRYPDHRYPEYYLPVDQGGMLQFGNSYAQTYESAQANGQADYPVFDPSFHGAPLVGPSAKREVSFNDRSRLDQFLEDISKSFAASSGVM</sequence>
<reference evidence="6 7" key="1">
    <citation type="submission" date="2017-04" db="EMBL/GenBank/DDBJ databases">
        <title>Genome Sequence of the Model Brown-Rot Fungus Postia placenta SB12.</title>
        <authorList>
            <consortium name="DOE Joint Genome Institute"/>
            <person name="Gaskell J."/>
            <person name="Kersten P."/>
            <person name="Larrondo L.F."/>
            <person name="Canessa P."/>
            <person name="Martinez D."/>
            <person name="Hibbett D."/>
            <person name="Schmoll M."/>
            <person name="Kubicek C.P."/>
            <person name="Martinez A.T."/>
            <person name="Yadav J."/>
            <person name="Master E."/>
            <person name="Magnuson J.K."/>
            <person name="James T."/>
            <person name="Yaver D."/>
            <person name="Berka R."/>
            <person name="Labutti K."/>
            <person name="Lipzen A."/>
            <person name="Aerts A."/>
            <person name="Barry K."/>
            <person name="Henrissat B."/>
            <person name="Blanchette R."/>
            <person name="Grigoriev I."/>
            <person name="Cullen D."/>
        </authorList>
    </citation>
    <scope>NUCLEOTIDE SEQUENCE [LARGE SCALE GENOMIC DNA]</scope>
    <source>
        <strain evidence="6 7">MAD-698-R-SB12</strain>
    </source>
</reference>
<evidence type="ECO:0000256" key="3">
    <source>
        <dbReference type="PROSITE-ProRule" id="PRU00267"/>
    </source>
</evidence>
<protein>
    <recommendedName>
        <fullName evidence="5">HMG box domain-containing protein</fullName>
    </recommendedName>
</protein>
<dbReference type="CDD" id="cd01389">
    <property type="entry name" value="HMG-box_ROX1-like"/>
    <property type="match status" value="1"/>
</dbReference>
<dbReference type="OrthoDB" id="6247875at2759"/>
<feature type="compositionally biased region" description="Low complexity" evidence="4">
    <location>
        <begin position="257"/>
        <end position="301"/>
    </location>
</feature>
<feature type="compositionally biased region" description="Basic residues" evidence="4">
    <location>
        <begin position="247"/>
        <end position="256"/>
    </location>
</feature>
<keyword evidence="3" id="KW-0539">Nucleus</keyword>
<evidence type="ECO:0000313" key="7">
    <source>
        <dbReference type="Proteomes" id="UP000194127"/>
    </source>
</evidence>
<dbReference type="SMART" id="SM00398">
    <property type="entry name" value="HMG"/>
    <property type="match status" value="1"/>
</dbReference>
<dbReference type="PANTHER" id="PTHR10270:SF161">
    <property type="entry name" value="SEX-DETERMINING REGION Y PROTEIN"/>
    <property type="match status" value="1"/>
</dbReference>
<dbReference type="InterPro" id="IPR036910">
    <property type="entry name" value="HMG_box_dom_sf"/>
</dbReference>
<evidence type="ECO:0000313" key="6">
    <source>
        <dbReference type="EMBL" id="OSX61110.1"/>
    </source>
</evidence>
<dbReference type="InterPro" id="IPR009071">
    <property type="entry name" value="HMG_box_dom"/>
</dbReference>
<feature type="region of interest" description="Disordered" evidence="4">
    <location>
        <begin position="222"/>
        <end position="304"/>
    </location>
</feature>
<dbReference type="SUPFAM" id="SSF47095">
    <property type="entry name" value="HMG-box"/>
    <property type="match status" value="1"/>
</dbReference>
<keyword evidence="2" id="KW-0804">Transcription</keyword>
<dbReference type="PROSITE" id="PS50118">
    <property type="entry name" value="HMG_BOX_2"/>
    <property type="match status" value="1"/>
</dbReference>
<dbReference type="Gene3D" id="1.10.30.10">
    <property type="entry name" value="High mobility group box domain"/>
    <property type="match status" value="1"/>
</dbReference>
<evidence type="ECO:0000256" key="4">
    <source>
        <dbReference type="SAM" id="MobiDB-lite"/>
    </source>
</evidence>
<dbReference type="STRING" id="670580.A0A1X6MXZ2"/>
<feature type="region of interest" description="Disordered" evidence="4">
    <location>
        <begin position="37"/>
        <end position="81"/>
    </location>
</feature>
<dbReference type="PANTHER" id="PTHR10270">
    <property type="entry name" value="SOX TRANSCRIPTION FACTOR"/>
    <property type="match status" value="1"/>
</dbReference>
<dbReference type="GO" id="GO:0001228">
    <property type="term" value="F:DNA-binding transcription activator activity, RNA polymerase II-specific"/>
    <property type="evidence" value="ECO:0007669"/>
    <property type="project" value="TreeGrafter"/>
</dbReference>
<name>A0A1X6MXZ2_9APHY</name>
<dbReference type="EMBL" id="KZ110599">
    <property type="protein sequence ID" value="OSX61110.1"/>
    <property type="molecule type" value="Genomic_DNA"/>
</dbReference>
<gene>
    <name evidence="6" type="ORF">POSPLADRAFT_1066451</name>
</gene>
<feature type="DNA-binding region" description="HMG box" evidence="3">
    <location>
        <begin position="83"/>
        <end position="152"/>
    </location>
</feature>
<proteinExistence type="predicted"/>
<keyword evidence="7" id="KW-1185">Reference proteome</keyword>
<feature type="compositionally biased region" description="Low complexity" evidence="4">
    <location>
        <begin position="56"/>
        <end position="70"/>
    </location>
</feature>
<dbReference type="RefSeq" id="XP_024337904.1">
    <property type="nucleotide sequence ID" value="XM_024482077.1"/>
</dbReference>
<evidence type="ECO:0000256" key="2">
    <source>
        <dbReference type="ARBA" id="ARBA00023163"/>
    </source>
</evidence>
<dbReference type="GeneID" id="36327027"/>
<dbReference type="Proteomes" id="UP000194127">
    <property type="component" value="Unassembled WGS sequence"/>
</dbReference>
<feature type="domain" description="HMG box" evidence="5">
    <location>
        <begin position="83"/>
        <end position="152"/>
    </location>
</feature>
<evidence type="ECO:0000259" key="5">
    <source>
        <dbReference type="PROSITE" id="PS50118"/>
    </source>
</evidence>
<dbReference type="GO" id="GO:0005634">
    <property type="term" value="C:nucleus"/>
    <property type="evidence" value="ECO:0007669"/>
    <property type="project" value="UniProtKB-UniRule"/>
</dbReference>
<dbReference type="AlphaFoldDB" id="A0A1X6MXZ2"/>
<dbReference type="Pfam" id="PF00505">
    <property type="entry name" value="HMG_box"/>
    <property type="match status" value="1"/>
</dbReference>
<dbReference type="GO" id="GO:0030154">
    <property type="term" value="P:cell differentiation"/>
    <property type="evidence" value="ECO:0007669"/>
    <property type="project" value="TreeGrafter"/>
</dbReference>
<organism evidence="6 7">
    <name type="scientific">Postia placenta MAD-698-R-SB12</name>
    <dbReference type="NCBI Taxonomy" id="670580"/>
    <lineage>
        <taxon>Eukaryota</taxon>
        <taxon>Fungi</taxon>
        <taxon>Dikarya</taxon>
        <taxon>Basidiomycota</taxon>
        <taxon>Agaricomycotina</taxon>
        <taxon>Agaricomycetes</taxon>
        <taxon>Polyporales</taxon>
        <taxon>Adustoporiaceae</taxon>
        <taxon>Rhodonia</taxon>
    </lineage>
</organism>
<accession>A0A1X6MXZ2</accession>